<dbReference type="SUPFAM" id="SSF103473">
    <property type="entry name" value="MFS general substrate transporter"/>
    <property type="match status" value="1"/>
</dbReference>
<accession>A0AA35ULJ6</accession>
<comment type="subcellular location">
    <subcellularLocation>
        <location evidence="1">Cell membrane</location>
        <topology evidence="1">Multi-pass membrane protein</topology>
    </subcellularLocation>
</comment>
<dbReference type="PANTHER" id="PTHR23517:SF15">
    <property type="entry name" value="PROTON-DEPENDENT OLIGOPEPTIDE FAMILY TRANSPORT PROTEIN"/>
    <property type="match status" value="1"/>
</dbReference>
<dbReference type="InterPro" id="IPR050171">
    <property type="entry name" value="MFS_Transporters"/>
</dbReference>
<dbReference type="AlphaFoldDB" id="A0AA35ULJ6"/>
<dbReference type="Gene3D" id="1.20.1250.20">
    <property type="entry name" value="MFS general substrate transporter like domains"/>
    <property type="match status" value="2"/>
</dbReference>
<feature type="transmembrane region" description="Helical" evidence="7">
    <location>
        <begin position="252"/>
        <end position="278"/>
    </location>
</feature>
<feature type="transmembrane region" description="Helical" evidence="7">
    <location>
        <begin position="298"/>
        <end position="321"/>
    </location>
</feature>
<evidence type="ECO:0000256" key="5">
    <source>
        <dbReference type="ARBA" id="ARBA00022989"/>
    </source>
</evidence>
<feature type="transmembrane region" description="Helical" evidence="7">
    <location>
        <begin position="141"/>
        <end position="159"/>
    </location>
</feature>
<evidence type="ECO:0000313" key="9">
    <source>
        <dbReference type="Proteomes" id="UP001176960"/>
    </source>
</evidence>
<dbReference type="Pfam" id="PF07690">
    <property type="entry name" value="MFS_1"/>
    <property type="match status" value="1"/>
</dbReference>
<dbReference type="Proteomes" id="UP001176960">
    <property type="component" value="Unassembled WGS sequence"/>
</dbReference>
<reference evidence="8" key="1">
    <citation type="submission" date="2023-03" db="EMBL/GenBank/DDBJ databases">
        <authorList>
            <person name="Cleenwerck I."/>
        </authorList>
    </citation>
    <scope>NUCLEOTIDE SEQUENCE</scope>
    <source>
        <strain evidence="8">LMG 32879</strain>
    </source>
</reference>
<feature type="transmembrane region" description="Helical" evidence="7">
    <location>
        <begin position="430"/>
        <end position="448"/>
    </location>
</feature>
<evidence type="ECO:0000313" key="8">
    <source>
        <dbReference type="EMBL" id="CAI9119663.1"/>
    </source>
</evidence>
<dbReference type="GO" id="GO:0022857">
    <property type="term" value="F:transmembrane transporter activity"/>
    <property type="evidence" value="ECO:0007669"/>
    <property type="project" value="InterPro"/>
</dbReference>
<dbReference type="GO" id="GO:0005886">
    <property type="term" value="C:plasma membrane"/>
    <property type="evidence" value="ECO:0007669"/>
    <property type="project" value="UniProtKB-SubCell"/>
</dbReference>
<feature type="transmembrane region" description="Helical" evidence="7">
    <location>
        <begin position="88"/>
        <end position="111"/>
    </location>
</feature>
<organism evidence="8 9">
    <name type="scientific">Brytella acorum</name>
    <dbReference type="NCBI Taxonomy" id="2959299"/>
    <lineage>
        <taxon>Bacteria</taxon>
        <taxon>Pseudomonadati</taxon>
        <taxon>Pseudomonadota</taxon>
        <taxon>Alphaproteobacteria</taxon>
        <taxon>Acetobacterales</taxon>
        <taxon>Acetobacteraceae</taxon>
        <taxon>Brytella</taxon>
    </lineage>
</organism>
<feature type="transmembrane region" description="Helical" evidence="7">
    <location>
        <begin position="207"/>
        <end position="231"/>
    </location>
</feature>
<proteinExistence type="predicted"/>
<keyword evidence="2" id="KW-0813">Transport</keyword>
<feature type="transmembrane region" description="Helical" evidence="7">
    <location>
        <begin position="118"/>
        <end position="135"/>
    </location>
</feature>
<dbReference type="EMBL" id="CATKSH010000002">
    <property type="protein sequence ID" value="CAI9119663.1"/>
    <property type="molecule type" value="Genomic_DNA"/>
</dbReference>
<evidence type="ECO:0000256" key="3">
    <source>
        <dbReference type="ARBA" id="ARBA00022475"/>
    </source>
</evidence>
<feature type="transmembrane region" description="Helical" evidence="7">
    <location>
        <begin position="180"/>
        <end position="201"/>
    </location>
</feature>
<keyword evidence="4 7" id="KW-0812">Transmembrane</keyword>
<dbReference type="PANTHER" id="PTHR23517">
    <property type="entry name" value="RESISTANCE PROTEIN MDTM, PUTATIVE-RELATED-RELATED"/>
    <property type="match status" value="1"/>
</dbReference>
<name>A0AA35ULJ6_9PROT</name>
<evidence type="ECO:0000256" key="7">
    <source>
        <dbReference type="SAM" id="Phobius"/>
    </source>
</evidence>
<keyword evidence="9" id="KW-1185">Reference proteome</keyword>
<keyword evidence="3" id="KW-1003">Cell membrane</keyword>
<feature type="transmembrane region" description="Helical" evidence="7">
    <location>
        <begin position="363"/>
        <end position="384"/>
    </location>
</feature>
<evidence type="ECO:0000256" key="6">
    <source>
        <dbReference type="ARBA" id="ARBA00023136"/>
    </source>
</evidence>
<dbReference type="InterPro" id="IPR011701">
    <property type="entry name" value="MFS"/>
</dbReference>
<keyword evidence="6 7" id="KW-0472">Membrane</keyword>
<sequence>MPDPLPDGTAPSDAFPMPVASIRHPTGLWVLVTTEAGLAFSLYGFESLLVLYLVSYLLHPNVADHVWGMGLFLPLIRSLYGAASPSAIAAAITGLFLSLIYATPLLGGFMADWRLGRIRTVIIGGTLLVAGLLGLAVDQTFLLGLLLLLVGLGCTRGILPAQVGALYPGNDPRRADAYQLFVLGIQGAAILSPALCGTVATRYGWHAGFLTSGIGMFIGLNVYLFGCRFLPRDQPMHLRPASVPFTPSDRKSLLALGVLLPVLAIATLSNTDIFNGYLLWGDQAYQLEILGFRMPTSWLVSLDGFVSTFTVLGIIWFWRAWNRRRPDPGEMPKILIGSTVCSLAPLLLALGSWLQPGLHSVSLLWGIGFHLVNDVGFGLCYATGMALFSRVAPAAISATVVASYSLHLFVGNLVAGKVAGLVTKMPWTRFWLLHVALGIAGTIALFAISRIFRQQFTRDESA</sequence>
<evidence type="ECO:0000256" key="2">
    <source>
        <dbReference type="ARBA" id="ARBA00022448"/>
    </source>
</evidence>
<keyword evidence="5 7" id="KW-1133">Transmembrane helix</keyword>
<protein>
    <submittedName>
        <fullName evidence="8">MFS transporter</fullName>
    </submittedName>
</protein>
<evidence type="ECO:0000256" key="1">
    <source>
        <dbReference type="ARBA" id="ARBA00004651"/>
    </source>
</evidence>
<gene>
    <name evidence="8" type="ORF">LMG32879_000483</name>
</gene>
<feature type="transmembrane region" description="Helical" evidence="7">
    <location>
        <begin position="391"/>
        <end position="410"/>
    </location>
</feature>
<evidence type="ECO:0000256" key="4">
    <source>
        <dbReference type="ARBA" id="ARBA00022692"/>
    </source>
</evidence>
<comment type="caution">
    <text evidence="8">The sequence shown here is derived from an EMBL/GenBank/DDBJ whole genome shotgun (WGS) entry which is preliminary data.</text>
</comment>
<feature type="transmembrane region" description="Helical" evidence="7">
    <location>
        <begin position="333"/>
        <end position="351"/>
    </location>
</feature>
<dbReference type="InterPro" id="IPR036259">
    <property type="entry name" value="MFS_trans_sf"/>
</dbReference>